<evidence type="ECO:0000313" key="2">
    <source>
        <dbReference type="EMBL" id="KWT91816.1"/>
    </source>
</evidence>
<proteinExistence type="predicted"/>
<dbReference type="RefSeq" id="WP_085051247.1">
    <property type="nucleotide sequence ID" value="NZ_LNQR01000028.1"/>
</dbReference>
<feature type="region of interest" description="Disordered" evidence="1">
    <location>
        <begin position="186"/>
        <end position="205"/>
    </location>
</feature>
<gene>
    <name evidence="2" type="ORF">ASN18_0718</name>
</gene>
<evidence type="ECO:0000313" key="3">
    <source>
        <dbReference type="Proteomes" id="UP000060487"/>
    </source>
</evidence>
<dbReference type="SUPFAM" id="SSF48695">
    <property type="entry name" value="Multiheme cytochromes"/>
    <property type="match status" value="1"/>
</dbReference>
<dbReference type="InterPro" id="IPR036280">
    <property type="entry name" value="Multihaem_cyt_sf"/>
</dbReference>
<keyword evidence="3" id="KW-1185">Reference proteome</keyword>
<dbReference type="Gene3D" id="3.90.10.10">
    <property type="entry name" value="Cytochrome C3"/>
    <property type="match status" value="1"/>
</dbReference>
<name>A0ABR5SMB0_9BACT</name>
<sequence>MKEKLFATVILAVIMFYVLPGLAAAETDIPKLTTTKPPFTEGIFPCSSCHASMPPNKEKRVLAFHPDIQLKHGGNWCLDCHDSANRDMLHLANGDLIPFDKVYQMCGQCHGNIYRDWKTGIHGKRTGYWNGDKTYYLCVNCHNPHSPKFKPIKPLPVPAKPLEIMKVKSTVPVVIEEKKLYIPEYDKANDKANEKANEKDKSSHK</sequence>
<evidence type="ECO:0000256" key="1">
    <source>
        <dbReference type="SAM" id="MobiDB-lite"/>
    </source>
</evidence>
<comment type="caution">
    <text evidence="2">The sequence shown here is derived from an EMBL/GenBank/DDBJ whole genome shotgun (WGS) entry which is preliminary data.</text>
</comment>
<dbReference type="EMBL" id="LNQR01000028">
    <property type="protein sequence ID" value="KWT91816.1"/>
    <property type="molecule type" value="Genomic_DNA"/>
</dbReference>
<evidence type="ECO:0008006" key="4">
    <source>
        <dbReference type="Google" id="ProtNLM"/>
    </source>
</evidence>
<organism evidence="2 3">
    <name type="scientific">Candidatus Magnetominusculus xianensis</name>
    <dbReference type="NCBI Taxonomy" id="1748249"/>
    <lineage>
        <taxon>Bacteria</taxon>
        <taxon>Pseudomonadati</taxon>
        <taxon>Nitrospirota</taxon>
        <taxon>Nitrospiria</taxon>
        <taxon>Nitrospirales</taxon>
        <taxon>Nitrospiraceae</taxon>
        <taxon>Candidatus Magnetominusculus</taxon>
    </lineage>
</organism>
<protein>
    <recommendedName>
        <fullName evidence="4">Cytochrome c7-like domain-containing protein</fullName>
    </recommendedName>
</protein>
<accession>A0ABR5SMB0</accession>
<dbReference type="Proteomes" id="UP000060487">
    <property type="component" value="Unassembled WGS sequence"/>
</dbReference>
<reference evidence="2 3" key="1">
    <citation type="submission" date="2015-11" db="EMBL/GenBank/DDBJ databases">
        <authorList>
            <person name="Lin W."/>
        </authorList>
    </citation>
    <scope>NUCLEOTIDE SEQUENCE [LARGE SCALE GENOMIC DNA]</scope>
    <source>
        <strain evidence="2 3">HCH-1</strain>
    </source>
</reference>